<comment type="similarity">
    <text evidence="3">Belongs to the FPP/GGPP synthase family.</text>
</comment>
<dbReference type="PANTHER" id="PTHR12001">
    <property type="entry name" value="GERANYLGERANYL PYROPHOSPHATE SYNTHASE"/>
    <property type="match status" value="1"/>
</dbReference>
<comment type="caution">
    <text evidence="5">The sequence shown here is derived from an EMBL/GenBank/DDBJ whole genome shotgun (WGS) entry which is preliminary data.</text>
</comment>
<organism evidence="5 6">
    <name type="scientific">Dispira parvispora</name>
    <dbReference type="NCBI Taxonomy" id="1520584"/>
    <lineage>
        <taxon>Eukaryota</taxon>
        <taxon>Fungi</taxon>
        <taxon>Fungi incertae sedis</taxon>
        <taxon>Zoopagomycota</taxon>
        <taxon>Kickxellomycotina</taxon>
        <taxon>Dimargaritomycetes</taxon>
        <taxon>Dimargaritales</taxon>
        <taxon>Dimargaritaceae</taxon>
        <taxon>Dispira</taxon>
    </lineage>
</organism>
<dbReference type="PANTHER" id="PTHR12001:SF44">
    <property type="entry name" value="GERANYLGERANYL PYROPHOSPHATE SYNTHASE"/>
    <property type="match status" value="1"/>
</dbReference>
<dbReference type="GO" id="GO:0046872">
    <property type="term" value="F:metal ion binding"/>
    <property type="evidence" value="ECO:0007669"/>
    <property type="project" value="UniProtKB-KW"/>
</dbReference>
<dbReference type="SFLD" id="SFLDS00005">
    <property type="entry name" value="Isoprenoid_Synthase_Type_I"/>
    <property type="match status" value="1"/>
</dbReference>
<dbReference type="PROSITE" id="PS00444">
    <property type="entry name" value="POLYPRENYL_SYNTHASE_2"/>
    <property type="match status" value="1"/>
</dbReference>
<name>A0A9W8E5K8_9FUNG</name>
<dbReference type="Pfam" id="PF00348">
    <property type="entry name" value="polyprenyl_synt"/>
    <property type="match status" value="1"/>
</dbReference>
<evidence type="ECO:0000313" key="5">
    <source>
        <dbReference type="EMBL" id="KAJ1957578.1"/>
    </source>
</evidence>
<keyword evidence="1" id="KW-0479">Metal-binding</keyword>
<dbReference type="Gene3D" id="1.10.600.10">
    <property type="entry name" value="Farnesyl Diphosphate Synthase"/>
    <property type="match status" value="1"/>
</dbReference>
<reference evidence="5" key="1">
    <citation type="submission" date="2022-07" db="EMBL/GenBank/DDBJ databases">
        <title>Phylogenomic reconstructions and comparative analyses of Kickxellomycotina fungi.</title>
        <authorList>
            <person name="Reynolds N.K."/>
            <person name="Stajich J.E."/>
            <person name="Barry K."/>
            <person name="Grigoriev I.V."/>
            <person name="Crous P."/>
            <person name="Smith M.E."/>
        </authorList>
    </citation>
    <scope>NUCLEOTIDE SEQUENCE</scope>
    <source>
        <strain evidence="5">RSA 1196</strain>
    </source>
</reference>
<accession>A0A9W8E5K8</accession>
<evidence type="ECO:0000313" key="6">
    <source>
        <dbReference type="Proteomes" id="UP001150925"/>
    </source>
</evidence>
<feature type="compositionally biased region" description="Polar residues" evidence="4">
    <location>
        <begin position="25"/>
        <end position="34"/>
    </location>
</feature>
<dbReference type="PROSITE" id="PS00723">
    <property type="entry name" value="POLYPRENYL_SYNTHASE_1"/>
    <property type="match status" value="1"/>
</dbReference>
<gene>
    <name evidence="5" type="ORF">IWQ62_005058</name>
</gene>
<dbReference type="InterPro" id="IPR033749">
    <property type="entry name" value="Polyprenyl_synt_CS"/>
</dbReference>
<evidence type="ECO:0000256" key="4">
    <source>
        <dbReference type="SAM" id="MobiDB-lite"/>
    </source>
</evidence>
<evidence type="ECO:0008006" key="7">
    <source>
        <dbReference type="Google" id="ProtNLM"/>
    </source>
</evidence>
<evidence type="ECO:0000256" key="2">
    <source>
        <dbReference type="ARBA" id="ARBA00022842"/>
    </source>
</evidence>
<evidence type="ECO:0000256" key="1">
    <source>
        <dbReference type="ARBA" id="ARBA00022723"/>
    </source>
</evidence>
<dbReference type="EMBL" id="JANBPY010001922">
    <property type="protein sequence ID" value="KAJ1957578.1"/>
    <property type="molecule type" value="Genomic_DNA"/>
</dbReference>
<dbReference type="Proteomes" id="UP001150925">
    <property type="component" value="Unassembled WGS sequence"/>
</dbReference>
<evidence type="ECO:0000256" key="3">
    <source>
        <dbReference type="RuleBase" id="RU004466"/>
    </source>
</evidence>
<dbReference type="OrthoDB" id="6921389at2759"/>
<protein>
    <recommendedName>
        <fullName evidence="7">Geranylgeranyl pyrophosphate synthase</fullName>
    </recommendedName>
</protein>
<sequence>MRPRSKTSVFTSYLAPFYPPFRASKVSTKSSNDTLPKASFEPKVMKNPLPPSPPLSTHKKSSEEILLDPYNYLLANPGKSFRTKFIQAFDYWLQVPKADLEIITNVIDMLHTSSLLIDDVEDDSQLRRGIPVAHKIFGVPATINSANYVYFMALQEILKMKKPELVTVFTEEMLALHEGQGMDLYWRDTLTCPGEDEYLTMVANKTGGLLRLAVKLMQHCSASEVDYVELVDKFGVYFQVRDDYMNLRSTAYSDNKGFCEDLQEGKFSFPVIHSMNQKPDDHQLKSILKQKTTDPDVKRYALRLMENTDSFQYTLEFLAQQEIDIRATIKKLEGNPYLEKAFDMLCKGCQVPASK</sequence>
<proteinExistence type="inferred from homology"/>
<dbReference type="AlphaFoldDB" id="A0A9W8E5K8"/>
<dbReference type="InterPro" id="IPR008949">
    <property type="entry name" value="Isoprenoid_synthase_dom_sf"/>
</dbReference>
<dbReference type="GO" id="GO:0004659">
    <property type="term" value="F:prenyltransferase activity"/>
    <property type="evidence" value="ECO:0007669"/>
    <property type="project" value="InterPro"/>
</dbReference>
<dbReference type="SUPFAM" id="SSF48576">
    <property type="entry name" value="Terpenoid synthases"/>
    <property type="match status" value="1"/>
</dbReference>
<keyword evidence="3" id="KW-0808">Transferase</keyword>
<feature type="region of interest" description="Disordered" evidence="4">
    <location>
        <begin position="23"/>
        <end position="60"/>
    </location>
</feature>
<keyword evidence="6" id="KW-1185">Reference proteome</keyword>
<dbReference type="InterPro" id="IPR000092">
    <property type="entry name" value="Polyprenyl_synt"/>
</dbReference>
<dbReference type="CDD" id="cd00685">
    <property type="entry name" value="Trans_IPPS_HT"/>
    <property type="match status" value="1"/>
</dbReference>
<dbReference type="GO" id="GO:0008299">
    <property type="term" value="P:isoprenoid biosynthetic process"/>
    <property type="evidence" value="ECO:0007669"/>
    <property type="project" value="InterPro"/>
</dbReference>
<keyword evidence="2" id="KW-0460">Magnesium</keyword>